<feature type="binding site" evidence="9">
    <location>
        <position position="367"/>
    </location>
    <ligand>
        <name>(2R)-2-phosphoglycerate</name>
        <dbReference type="ChEBI" id="CHEBI:58289"/>
    </ligand>
</feature>
<keyword evidence="6 9" id="KW-0460">Magnesium</keyword>
<keyword evidence="5 9" id="KW-0964">Secreted</keyword>
<dbReference type="Pfam" id="PF03952">
    <property type="entry name" value="Enolase_N"/>
    <property type="match status" value="1"/>
</dbReference>
<dbReference type="PIRSF" id="PIRSF001400">
    <property type="entry name" value="Enolase"/>
    <property type="match status" value="1"/>
</dbReference>
<dbReference type="PANTHER" id="PTHR11902:SF1">
    <property type="entry name" value="ENOLASE"/>
    <property type="match status" value="1"/>
</dbReference>
<reference evidence="13 14" key="1">
    <citation type="submission" date="2019-12" db="EMBL/GenBank/DDBJ databases">
        <title>Whole genome sequencing of endophytic Actinobacterium Micromonospora sp. MPMI6T.</title>
        <authorList>
            <person name="Evv R."/>
            <person name="Podile A.R."/>
        </authorList>
    </citation>
    <scope>NUCLEOTIDE SEQUENCE [LARGE SCALE GENOMIC DNA]</scope>
    <source>
        <strain evidence="13 14">MPMI6</strain>
    </source>
</reference>
<feature type="binding site" evidence="9">
    <location>
        <position position="342"/>
    </location>
    <ligand>
        <name>Mg(2+)</name>
        <dbReference type="ChEBI" id="CHEBI:18420"/>
    </ligand>
</feature>
<feature type="binding site" evidence="9">
    <location>
        <position position="397"/>
    </location>
    <ligand>
        <name>(2R)-2-phosphoglycerate</name>
        <dbReference type="ChEBI" id="CHEBI:58289"/>
    </ligand>
</feature>
<feature type="compositionally biased region" description="Basic and acidic residues" evidence="10">
    <location>
        <begin position="32"/>
        <end position="43"/>
    </location>
</feature>
<name>A0ABS3VVQ4_MICEH</name>
<accession>A0ABS3VVQ4</accession>
<evidence type="ECO:0000256" key="2">
    <source>
        <dbReference type="ARBA" id="ARBA00009604"/>
    </source>
</evidence>
<dbReference type="SMART" id="SM01193">
    <property type="entry name" value="Enolase_N"/>
    <property type="match status" value="1"/>
</dbReference>
<comment type="cofactor">
    <cofactor evidence="9">
        <name>Mg(2+)</name>
        <dbReference type="ChEBI" id="CHEBI:18420"/>
    </cofactor>
    <text evidence="9">Binds a second Mg(2+) ion via substrate during catalysis.</text>
</comment>
<feature type="binding site" evidence="9">
    <location>
        <position position="396"/>
    </location>
    <ligand>
        <name>(2R)-2-phosphoglycerate</name>
        <dbReference type="ChEBI" id="CHEBI:58289"/>
    </ligand>
</feature>
<dbReference type="Proteomes" id="UP000823521">
    <property type="component" value="Unassembled WGS sequence"/>
</dbReference>
<keyword evidence="9" id="KW-0963">Cytoplasm</keyword>
<evidence type="ECO:0000313" key="13">
    <source>
        <dbReference type="EMBL" id="MBO4208528.1"/>
    </source>
</evidence>
<feature type="binding site" evidence="9">
    <location>
        <position position="418"/>
    </location>
    <ligand>
        <name>(2R)-2-phosphoglycerate</name>
        <dbReference type="ChEBI" id="CHEBI:58289"/>
    </ligand>
</feature>
<evidence type="ECO:0000256" key="6">
    <source>
        <dbReference type="ARBA" id="ARBA00022842"/>
    </source>
</evidence>
<keyword evidence="8 9" id="KW-0456">Lyase</keyword>
<dbReference type="PROSITE" id="PS00164">
    <property type="entry name" value="ENOLASE"/>
    <property type="match status" value="1"/>
</dbReference>
<keyword evidence="14" id="KW-1185">Reference proteome</keyword>
<comment type="pathway">
    <text evidence="1 9">Carbohydrate degradation; glycolysis; pyruvate from D-glyceraldehyde 3-phosphate: step 4/5.</text>
</comment>
<comment type="caution">
    <text evidence="13">The sequence shown here is derived from an EMBL/GenBank/DDBJ whole genome shotgun (WGS) entry which is preliminary data.</text>
</comment>
<dbReference type="PRINTS" id="PR00148">
    <property type="entry name" value="ENOLASE"/>
</dbReference>
<feature type="binding site" evidence="9">
    <location>
        <position position="287"/>
    </location>
    <ligand>
        <name>Mg(2+)</name>
        <dbReference type="ChEBI" id="CHEBI:18420"/>
    </ligand>
</feature>
<evidence type="ECO:0000256" key="1">
    <source>
        <dbReference type="ARBA" id="ARBA00005031"/>
    </source>
</evidence>
<dbReference type="PANTHER" id="PTHR11902">
    <property type="entry name" value="ENOLASE"/>
    <property type="match status" value="1"/>
</dbReference>
<evidence type="ECO:0000259" key="11">
    <source>
        <dbReference type="SMART" id="SM01192"/>
    </source>
</evidence>
<evidence type="ECO:0000256" key="9">
    <source>
        <dbReference type="HAMAP-Rule" id="MF_00318"/>
    </source>
</evidence>
<keyword evidence="7 9" id="KW-0324">Glycolysis</keyword>
<dbReference type="InterPro" id="IPR020811">
    <property type="entry name" value="Enolase_N"/>
</dbReference>
<sequence>MAGPAGRGAADRAGRRQVAAGVLGQRRPGPAARDRIQPSERDADVAVVRQQVEPARGTAPVVIGVRGWECLDSRGNPTVGCVVYLEGGVEGVALAPAGASTGRFERPALHDGGARYAGFGARAALHVLDDRVAPALVGRPATDVDGLLDGPSNVTVAVSLAAARARAAHAGLPLWQYLAGPTGHRPTLPCPMVNIFSGGRHAEGGGVVQDYLAVPLAATSFAEAIEQVWDVRRNAAALVEQRAGRLAAVLVADEGGLALSGGDDELPLQLLTDAIERTGHSMRIAIDVAATQVEKPAALLDEVVAWCDRYPVVSIEDPLSDDDWDGWVDATRRLAGRQVVGDDLFATSAERVRRGADTGAGNAVLVKPNQVGTLSGAAETLALARSLGMRTIVSARSGDTEDDAIADLAVGWAAGQIKVGSVTRSERLAKYNRLLRLEEIDRIPYAGWDA</sequence>
<evidence type="ECO:0000256" key="7">
    <source>
        <dbReference type="ARBA" id="ARBA00023152"/>
    </source>
</evidence>
<comment type="subcellular location">
    <subcellularLocation>
        <location evidence="9">Cytoplasm</location>
    </subcellularLocation>
    <subcellularLocation>
        <location evidence="9">Secreted</location>
    </subcellularLocation>
    <subcellularLocation>
        <location evidence="9">Cell surface</location>
    </subcellularLocation>
    <text evidence="9">Fractions of enolase are present in both the cytoplasm and on the cell surface.</text>
</comment>
<dbReference type="InterPro" id="IPR036849">
    <property type="entry name" value="Enolase-like_C_sf"/>
</dbReference>
<dbReference type="SFLD" id="SFLDS00001">
    <property type="entry name" value="Enolase"/>
    <property type="match status" value="1"/>
</dbReference>
<dbReference type="SUPFAM" id="SSF54826">
    <property type="entry name" value="Enolase N-terminal domain-like"/>
    <property type="match status" value="1"/>
</dbReference>
<dbReference type="EC" id="4.2.1.11" evidence="3 9"/>
<evidence type="ECO:0000256" key="10">
    <source>
        <dbReference type="SAM" id="MobiDB-lite"/>
    </source>
</evidence>
<dbReference type="InterPro" id="IPR020810">
    <property type="entry name" value="Enolase_C"/>
</dbReference>
<feature type="binding site" evidence="9">
    <location>
        <position position="316"/>
    </location>
    <ligand>
        <name>Mg(2+)</name>
        <dbReference type="ChEBI" id="CHEBI:18420"/>
    </ligand>
</feature>
<dbReference type="GO" id="GO:0004634">
    <property type="term" value="F:phosphopyruvate hydratase activity"/>
    <property type="evidence" value="ECO:0007669"/>
    <property type="project" value="UniProtKB-EC"/>
</dbReference>
<evidence type="ECO:0000256" key="3">
    <source>
        <dbReference type="ARBA" id="ARBA00012058"/>
    </source>
</evidence>
<proteinExistence type="inferred from homology"/>
<evidence type="ECO:0000259" key="12">
    <source>
        <dbReference type="SMART" id="SM01193"/>
    </source>
</evidence>
<dbReference type="InterPro" id="IPR020809">
    <property type="entry name" value="Enolase_CS"/>
</dbReference>
<dbReference type="EMBL" id="WVUH01000205">
    <property type="protein sequence ID" value="MBO4208528.1"/>
    <property type="molecule type" value="Genomic_DNA"/>
</dbReference>
<evidence type="ECO:0000313" key="14">
    <source>
        <dbReference type="Proteomes" id="UP000823521"/>
    </source>
</evidence>
<evidence type="ECO:0000256" key="5">
    <source>
        <dbReference type="ARBA" id="ARBA00022525"/>
    </source>
</evidence>
<dbReference type="SMART" id="SM01192">
    <property type="entry name" value="Enolase_C"/>
    <property type="match status" value="1"/>
</dbReference>
<evidence type="ECO:0000256" key="8">
    <source>
        <dbReference type="ARBA" id="ARBA00023239"/>
    </source>
</evidence>
<keyword evidence="9" id="KW-0479">Metal-binding</keyword>
<dbReference type="Gene3D" id="3.30.390.10">
    <property type="entry name" value="Enolase-like, N-terminal domain"/>
    <property type="match status" value="1"/>
</dbReference>
<dbReference type="Gene3D" id="3.20.20.120">
    <property type="entry name" value="Enolase-like C-terminal domain"/>
    <property type="match status" value="2"/>
</dbReference>
<feature type="active site" description="Proton acceptor" evidence="9">
    <location>
        <position position="367"/>
    </location>
</feature>
<dbReference type="Pfam" id="PF00113">
    <property type="entry name" value="Enolase_C"/>
    <property type="match status" value="2"/>
</dbReference>
<gene>
    <name evidence="9 13" type="primary">eno</name>
    <name evidence="13" type="ORF">GSF22_21310</name>
</gene>
<feature type="active site" description="Proton donor" evidence="9">
    <location>
        <position position="254"/>
    </location>
</feature>
<dbReference type="HAMAP" id="MF_00318">
    <property type="entry name" value="Enolase"/>
    <property type="match status" value="1"/>
</dbReference>
<feature type="domain" description="Enolase N-terminal" evidence="12">
    <location>
        <begin position="62"/>
        <end position="178"/>
    </location>
</feature>
<evidence type="ECO:0000256" key="4">
    <source>
        <dbReference type="ARBA" id="ARBA00017068"/>
    </source>
</evidence>
<comment type="function">
    <text evidence="9">Catalyzes the reversible conversion of 2-phosphoglycerate (2-PG) into phosphoenolpyruvate (PEP). It is essential for the degradation of carbohydrates via glycolysis.</text>
</comment>
<protein>
    <recommendedName>
        <fullName evidence="4 9">Enolase</fullName>
        <ecNumber evidence="3 9">4.2.1.11</ecNumber>
    </recommendedName>
    <alternativeName>
        <fullName evidence="9">2-phospho-D-glycerate hydro-lyase</fullName>
    </alternativeName>
    <alternativeName>
        <fullName evidence="9">2-phosphoglycerate dehydratase</fullName>
    </alternativeName>
</protein>
<comment type="similarity">
    <text evidence="2 9">Belongs to the enolase family.</text>
</comment>
<dbReference type="InterPro" id="IPR029017">
    <property type="entry name" value="Enolase-like_N"/>
</dbReference>
<organism evidence="13 14">
    <name type="scientific">Micromonospora echinofusca</name>
    <dbReference type="NCBI Taxonomy" id="47858"/>
    <lineage>
        <taxon>Bacteria</taxon>
        <taxon>Bacillati</taxon>
        <taxon>Actinomycetota</taxon>
        <taxon>Actinomycetes</taxon>
        <taxon>Micromonosporales</taxon>
        <taxon>Micromonosporaceae</taxon>
        <taxon>Micromonospora</taxon>
    </lineage>
</organism>
<feature type="region of interest" description="Disordered" evidence="10">
    <location>
        <begin position="1"/>
        <end position="43"/>
    </location>
</feature>
<feature type="binding site" evidence="9">
    <location>
        <position position="209"/>
    </location>
    <ligand>
        <name>(2R)-2-phosphoglycerate</name>
        <dbReference type="ChEBI" id="CHEBI:58289"/>
    </ligand>
</feature>
<comment type="catalytic activity">
    <reaction evidence="9">
        <text>(2R)-2-phosphoglycerate = phosphoenolpyruvate + H2O</text>
        <dbReference type="Rhea" id="RHEA:10164"/>
        <dbReference type="ChEBI" id="CHEBI:15377"/>
        <dbReference type="ChEBI" id="CHEBI:58289"/>
        <dbReference type="ChEBI" id="CHEBI:58702"/>
        <dbReference type="EC" id="4.2.1.11"/>
    </reaction>
</comment>
<feature type="domain" description="Enolase C-terminal TIM barrel" evidence="11">
    <location>
        <begin position="185"/>
        <end position="450"/>
    </location>
</feature>
<dbReference type="InterPro" id="IPR000941">
    <property type="entry name" value="Enolase"/>
</dbReference>
<dbReference type="SUPFAM" id="SSF51604">
    <property type="entry name" value="Enolase C-terminal domain-like"/>
    <property type="match status" value="1"/>
</dbReference>